<evidence type="ECO:0000313" key="5">
    <source>
        <dbReference type="Proteomes" id="UP000242457"/>
    </source>
</evidence>
<dbReference type="SMART" id="SM00670">
    <property type="entry name" value="PINc"/>
    <property type="match status" value="1"/>
</dbReference>
<dbReference type="SUPFAM" id="SSF51045">
    <property type="entry name" value="WW domain"/>
    <property type="match status" value="1"/>
</dbReference>
<dbReference type="Pfam" id="PF13638">
    <property type="entry name" value="PIN_4"/>
    <property type="match status" value="1"/>
</dbReference>
<dbReference type="InterPro" id="IPR036020">
    <property type="entry name" value="WW_dom_sf"/>
</dbReference>
<dbReference type="Gene3D" id="3.40.50.1010">
    <property type="entry name" value="5'-nuclease"/>
    <property type="match status" value="1"/>
</dbReference>
<dbReference type="SUPFAM" id="SSF88723">
    <property type="entry name" value="PIN domain-like"/>
    <property type="match status" value="1"/>
</dbReference>
<evidence type="ECO:0000259" key="3">
    <source>
        <dbReference type="PROSITE" id="PS50020"/>
    </source>
</evidence>
<feature type="domain" description="WW" evidence="3">
    <location>
        <begin position="4"/>
        <end position="39"/>
    </location>
</feature>
<protein>
    <recommendedName>
        <fullName evidence="3">WW domain-containing protein</fullName>
    </recommendedName>
</protein>
<dbReference type="InterPro" id="IPR002716">
    <property type="entry name" value="PIN_dom"/>
</dbReference>
<dbReference type="InterPro" id="IPR052626">
    <property type="entry name" value="SWT1_Regulator"/>
</dbReference>
<dbReference type="OrthoDB" id="548295at2759"/>
<evidence type="ECO:0000256" key="1">
    <source>
        <dbReference type="SAM" id="Coils"/>
    </source>
</evidence>
<dbReference type="InterPro" id="IPR029060">
    <property type="entry name" value="PIN-like_dom_sf"/>
</dbReference>
<name>A0A2A3E4P1_APICC</name>
<sequence>MMKHKLPANWIEMSSKTHPHRIYYFNIKTNQSSWDKPTVEQTEQIKKKSNGSSKKRKQSTQDNEINEVQSPTSEYNESKKEIFERKKLVAKRFIKQTQKKDNEEKETPQMKAIREKMLKRKEKNSPKTQSSISAKDAIKSQSLKVDETSSYTKKHDIHSNSKINSNCTPQMQVFLEKIQERNAKSSKTKKVEEVRKNMICKQKIIKTRLRKRSGCKQEVDLEVISSPLKNRKEEEKQNNIKIAREKNLMNKRKSEENNSIETISTKSNRRSLKKNLGKERMEKLRESLSVKSDDNLNESICSSTNSSIDLCGKLPNIYKNAEVRLVRLKERFLNDKTFINKNLCTDKDKEVGNSSTESITTINDLIKRSNENSFYEEMDWEPLEDEKIMFEVQAVRTQLCTETNVNMSYNVPNNTLKYPLLSEKQEKNYLYIVVDTNVFLTNIDTVELARETVFKTYDHSLIVIPWTVICELDYIKNDNGKSKPTILCVKARKAINYINKLFSLNQYVIGQTPEDVAKNKEKFSTDCPDDEILQTCLQIRDLGKSVVLLSYDINLCNKAMIYDIITLGKTDPFEKVDYLNASNYVNRSFSSSNKSNENFNLDSTSILCQELYLSDEIYEDIKSIIRDFLTVIVSKEMHMLYGDSWEKYVIIKPPWTTVTVLQCAVKHWIAAISESFERKAEVILKELLQIFKNTSDRKTLKENTYILNKCSDLAQMVNVDKHSILMLRISKKIDELKEKCHNYETEINDKKLCNTIGIENNVEEQERRAQKAFQYFEAAYVYARDMSGMAAEAIGMPCSFHYNTLNPLPSIEYVKQIQPELAANVNKLLCSLSA</sequence>
<feature type="region of interest" description="Disordered" evidence="2">
    <location>
        <begin position="116"/>
        <end position="165"/>
    </location>
</feature>
<dbReference type="AlphaFoldDB" id="A0A2A3E4P1"/>
<dbReference type="GO" id="GO:0005634">
    <property type="term" value="C:nucleus"/>
    <property type="evidence" value="ECO:0007669"/>
    <property type="project" value="TreeGrafter"/>
</dbReference>
<dbReference type="EMBL" id="KZ288400">
    <property type="protein sequence ID" value="PBC26252.1"/>
    <property type="molecule type" value="Genomic_DNA"/>
</dbReference>
<reference evidence="4 5" key="1">
    <citation type="submission" date="2014-07" db="EMBL/GenBank/DDBJ databases">
        <title>Genomic and transcriptomic analysis on Apis cerana provide comprehensive insights into honey bee biology.</title>
        <authorList>
            <person name="Diao Q."/>
            <person name="Sun L."/>
            <person name="Zheng H."/>
            <person name="Zheng H."/>
            <person name="Xu S."/>
            <person name="Wang S."/>
            <person name="Zeng Z."/>
            <person name="Hu F."/>
            <person name="Su S."/>
            <person name="Wu J."/>
        </authorList>
    </citation>
    <scope>NUCLEOTIDE SEQUENCE [LARGE SCALE GENOMIC DNA]</scope>
    <source>
        <tissue evidence="4">Pupae without intestine</tissue>
    </source>
</reference>
<feature type="region of interest" description="Disordered" evidence="2">
    <location>
        <begin position="34"/>
        <end position="79"/>
    </location>
</feature>
<dbReference type="Proteomes" id="UP000242457">
    <property type="component" value="Unassembled WGS sequence"/>
</dbReference>
<dbReference type="PANTHER" id="PTHR16161:SF0">
    <property type="entry name" value="TRANSCRIPTIONAL PROTEIN SWT1"/>
    <property type="match status" value="1"/>
</dbReference>
<feature type="compositionally biased region" description="Polar residues" evidence="2">
    <location>
        <begin position="126"/>
        <end position="151"/>
    </location>
</feature>
<accession>A0A2A3E4P1</accession>
<evidence type="ECO:0000256" key="2">
    <source>
        <dbReference type="SAM" id="MobiDB-lite"/>
    </source>
</evidence>
<keyword evidence="1" id="KW-0175">Coiled coil</keyword>
<dbReference type="CDD" id="cd18727">
    <property type="entry name" value="PIN_Swt1-like"/>
    <property type="match status" value="1"/>
</dbReference>
<dbReference type="PANTHER" id="PTHR16161">
    <property type="entry name" value="TRANSCRIPTIONAL PROTEIN SWT1"/>
    <property type="match status" value="1"/>
</dbReference>
<proteinExistence type="predicted"/>
<feature type="compositionally biased region" description="Polar residues" evidence="2">
    <location>
        <begin position="60"/>
        <end position="75"/>
    </location>
</feature>
<dbReference type="InterPro" id="IPR001202">
    <property type="entry name" value="WW_dom"/>
</dbReference>
<gene>
    <name evidence="4" type="ORF">APICC_01388</name>
</gene>
<dbReference type="CDD" id="cd00201">
    <property type="entry name" value="WW"/>
    <property type="match status" value="1"/>
</dbReference>
<feature type="compositionally biased region" description="Basic residues" evidence="2">
    <location>
        <begin position="47"/>
        <end position="58"/>
    </location>
</feature>
<keyword evidence="5" id="KW-1185">Reference proteome</keyword>
<dbReference type="PROSITE" id="PS50020">
    <property type="entry name" value="WW_DOMAIN_2"/>
    <property type="match status" value="1"/>
</dbReference>
<dbReference type="STRING" id="94128.A0A2A3E4P1"/>
<dbReference type="Pfam" id="PF00397">
    <property type="entry name" value="WW"/>
    <property type="match status" value="1"/>
</dbReference>
<organism evidence="4 5">
    <name type="scientific">Apis cerana cerana</name>
    <name type="common">Oriental honeybee</name>
    <dbReference type="NCBI Taxonomy" id="94128"/>
    <lineage>
        <taxon>Eukaryota</taxon>
        <taxon>Metazoa</taxon>
        <taxon>Ecdysozoa</taxon>
        <taxon>Arthropoda</taxon>
        <taxon>Hexapoda</taxon>
        <taxon>Insecta</taxon>
        <taxon>Pterygota</taxon>
        <taxon>Neoptera</taxon>
        <taxon>Endopterygota</taxon>
        <taxon>Hymenoptera</taxon>
        <taxon>Apocrita</taxon>
        <taxon>Aculeata</taxon>
        <taxon>Apoidea</taxon>
        <taxon>Anthophila</taxon>
        <taxon>Apidae</taxon>
        <taxon>Apis</taxon>
    </lineage>
</organism>
<evidence type="ECO:0000313" key="4">
    <source>
        <dbReference type="EMBL" id="PBC26252.1"/>
    </source>
</evidence>
<feature type="coiled-coil region" evidence="1">
    <location>
        <begin position="726"/>
        <end position="753"/>
    </location>
</feature>
<dbReference type="Gene3D" id="2.20.70.10">
    <property type="match status" value="1"/>
</dbReference>